<dbReference type="Proteomes" id="UP000192920">
    <property type="component" value="Unassembled WGS sequence"/>
</dbReference>
<protein>
    <submittedName>
        <fullName evidence="3">SAM-dependent methyltransferase, MidA family</fullName>
    </submittedName>
</protein>
<dbReference type="InterPro" id="IPR003788">
    <property type="entry name" value="NDUFAF7"/>
</dbReference>
<dbReference type="PANTHER" id="PTHR12049:SF7">
    <property type="entry name" value="PROTEIN ARGININE METHYLTRANSFERASE NDUFAF7, MITOCHONDRIAL"/>
    <property type="match status" value="1"/>
</dbReference>
<reference evidence="4" key="1">
    <citation type="submission" date="2017-04" db="EMBL/GenBank/DDBJ databases">
        <authorList>
            <person name="Varghese N."/>
            <person name="Submissions S."/>
        </authorList>
    </citation>
    <scope>NUCLEOTIDE SEQUENCE [LARGE SCALE GENOMIC DNA]</scope>
    <source>
        <strain evidence="4">DSM 22618</strain>
    </source>
</reference>
<dbReference type="PANTHER" id="PTHR12049">
    <property type="entry name" value="PROTEIN ARGININE METHYLTRANSFERASE NDUFAF7, MITOCHONDRIAL"/>
    <property type="match status" value="1"/>
</dbReference>
<dbReference type="InterPro" id="IPR038375">
    <property type="entry name" value="NDUFAF7_sf"/>
</dbReference>
<dbReference type="STRING" id="1123014.SAMN02745746_03851"/>
<dbReference type="Pfam" id="PF02636">
    <property type="entry name" value="Methyltransf_28"/>
    <property type="match status" value="1"/>
</dbReference>
<dbReference type="GO" id="GO:0032259">
    <property type="term" value="P:methylation"/>
    <property type="evidence" value="ECO:0007669"/>
    <property type="project" value="UniProtKB-KW"/>
</dbReference>
<evidence type="ECO:0000313" key="4">
    <source>
        <dbReference type="Proteomes" id="UP000192920"/>
    </source>
</evidence>
<evidence type="ECO:0000256" key="1">
    <source>
        <dbReference type="ARBA" id="ARBA00022603"/>
    </source>
</evidence>
<dbReference type="RefSeq" id="WP_085277828.1">
    <property type="nucleotide sequence ID" value="NZ_FXAG01000031.1"/>
</dbReference>
<evidence type="ECO:0000256" key="2">
    <source>
        <dbReference type="ARBA" id="ARBA00022679"/>
    </source>
</evidence>
<organism evidence="3 4">
    <name type="scientific">Pseudogulbenkiania subflava DSM 22618</name>
    <dbReference type="NCBI Taxonomy" id="1123014"/>
    <lineage>
        <taxon>Bacteria</taxon>
        <taxon>Pseudomonadati</taxon>
        <taxon>Pseudomonadota</taxon>
        <taxon>Betaproteobacteria</taxon>
        <taxon>Neisseriales</taxon>
        <taxon>Chromobacteriaceae</taxon>
        <taxon>Pseudogulbenkiania</taxon>
    </lineage>
</organism>
<keyword evidence="2 3" id="KW-0808">Transferase</keyword>
<keyword evidence="4" id="KW-1185">Reference proteome</keyword>
<dbReference type="SUPFAM" id="SSF53335">
    <property type="entry name" value="S-adenosyl-L-methionine-dependent methyltransferases"/>
    <property type="match status" value="1"/>
</dbReference>
<name>A0A1Y6CBZ5_9NEIS</name>
<gene>
    <name evidence="3" type="ORF">SAMN02745746_03851</name>
</gene>
<sequence>MTQLPAPDDAALAVSQELSRHIAAEIAARDGWIPFSRYMELALYAPGLGYYSAGSRKFGAAGDFVTAPELSPYFGRTLARQLAELLPQTGGTLYEFGAGTGRLAVDILTELEALGQLPERYAIIDLSADLVERQRQTLAEALPHLAGRVEWLSELPEQFDGVIIGNEVLDAMPCELVHWTPTPQQRGVTVRDGAFAWEDRPIADPLLAAAAAALPPEAAGYLSEISLANRAFITTLAARLVRGAILLIDYGFPEREYYHPQRHMGTLIGHYRHHTVDDPFYLPGLMDITTHVDFTAVALAGTESGLDLIGYTTQAQFLVNAGITALLQQLDPDDVAHYAPRVAAVQKLLSPNEMGELFKVIGFGKGVSIDWIGLAEGDRCHTL</sequence>
<dbReference type="EMBL" id="FXAG01000031">
    <property type="protein sequence ID" value="SMF54181.1"/>
    <property type="molecule type" value="Genomic_DNA"/>
</dbReference>
<dbReference type="Gene3D" id="3.40.50.12710">
    <property type="match status" value="1"/>
</dbReference>
<dbReference type="AlphaFoldDB" id="A0A1Y6CBZ5"/>
<dbReference type="InterPro" id="IPR029063">
    <property type="entry name" value="SAM-dependent_MTases_sf"/>
</dbReference>
<proteinExistence type="predicted"/>
<evidence type="ECO:0000313" key="3">
    <source>
        <dbReference type="EMBL" id="SMF54181.1"/>
    </source>
</evidence>
<accession>A0A1Y6CBZ5</accession>
<keyword evidence="1 3" id="KW-0489">Methyltransferase</keyword>
<dbReference type="GO" id="GO:0035243">
    <property type="term" value="F:protein-arginine omega-N symmetric methyltransferase activity"/>
    <property type="evidence" value="ECO:0007669"/>
    <property type="project" value="TreeGrafter"/>
</dbReference>